<comment type="similarity">
    <text evidence="1">Belongs to the transferase hexapeptide repeat family.</text>
</comment>
<dbReference type="Gene3D" id="2.160.10.10">
    <property type="entry name" value="Hexapeptide repeat proteins"/>
    <property type="match status" value="1"/>
</dbReference>
<dbReference type="PANTHER" id="PTHR43300:SF7">
    <property type="entry name" value="UDP-N-ACETYLBACILLOSAMINE N-ACETYLTRANSFERASE"/>
    <property type="match status" value="1"/>
</dbReference>
<dbReference type="InterPro" id="IPR011004">
    <property type="entry name" value="Trimer_LpxA-like_sf"/>
</dbReference>
<evidence type="ECO:0000259" key="5">
    <source>
        <dbReference type="Pfam" id="PF17836"/>
    </source>
</evidence>
<comment type="caution">
    <text evidence="6">The sequence shown here is derived from an EMBL/GenBank/DDBJ whole genome shotgun (WGS) entry which is preliminary data.</text>
</comment>
<name>A0ABT1FV31_9BACT</name>
<keyword evidence="3" id="KW-0677">Repeat</keyword>
<keyword evidence="4" id="KW-0012">Acyltransferase</keyword>
<dbReference type="Pfam" id="PF17836">
    <property type="entry name" value="PglD_N"/>
    <property type="match status" value="1"/>
</dbReference>
<dbReference type="RefSeq" id="WP_253529796.1">
    <property type="nucleotide sequence ID" value="NZ_JAMZEL010000007.1"/>
</dbReference>
<keyword evidence="2" id="KW-0808">Transferase</keyword>
<dbReference type="CDD" id="cd03360">
    <property type="entry name" value="LbH_AT_putative"/>
    <property type="match status" value="1"/>
</dbReference>
<evidence type="ECO:0000256" key="2">
    <source>
        <dbReference type="ARBA" id="ARBA00022679"/>
    </source>
</evidence>
<gene>
    <name evidence="6" type="ORF">NCI00_18030</name>
</gene>
<evidence type="ECO:0000256" key="3">
    <source>
        <dbReference type="ARBA" id="ARBA00022737"/>
    </source>
</evidence>
<protein>
    <submittedName>
        <fullName evidence="6">Acetyltransferase</fullName>
    </submittedName>
</protein>
<dbReference type="EMBL" id="JAMZEL010000007">
    <property type="protein sequence ID" value="MCP1384347.1"/>
    <property type="molecule type" value="Genomic_DNA"/>
</dbReference>
<dbReference type="Proteomes" id="UP001204772">
    <property type="component" value="Unassembled WGS sequence"/>
</dbReference>
<dbReference type="Pfam" id="PF00132">
    <property type="entry name" value="Hexapep"/>
    <property type="match status" value="1"/>
</dbReference>
<evidence type="ECO:0000256" key="1">
    <source>
        <dbReference type="ARBA" id="ARBA00007274"/>
    </source>
</evidence>
<dbReference type="Gene3D" id="3.40.50.20">
    <property type="match status" value="1"/>
</dbReference>
<dbReference type="SUPFAM" id="SSF51161">
    <property type="entry name" value="Trimeric LpxA-like enzymes"/>
    <property type="match status" value="1"/>
</dbReference>
<dbReference type="InterPro" id="IPR041561">
    <property type="entry name" value="PglD_N"/>
</dbReference>
<dbReference type="PANTHER" id="PTHR43300">
    <property type="entry name" value="ACETYLTRANSFERASE"/>
    <property type="match status" value="1"/>
</dbReference>
<feature type="domain" description="PglD N-terminal" evidence="5">
    <location>
        <begin position="2"/>
        <end position="71"/>
    </location>
</feature>
<dbReference type="NCBIfam" id="TIGR03570">
    <property type="entry name" value="NeuD_NnaD"/>
    <property type="match status" value="1"/>
</dbReference>
<proteinExistence type="inferred from homology"/>
<dbReference type="PROSITE" id="PS00101">
    <property type="entry name" value="HEXAPEP_TRANSFERASES"/>
    <property type="match status" value="1"/>
</dbReference>
<keyword evidence="7" id="KW-1185">Reference proteome</keyword>
<dbReference type="InterPro" id="IPR050179">
    <property type="entry name" value="Trans_hexapeptide_repeat"/>
</dbReference>
<evidence type="ECO:0000313" key="7">
    <source>
        <dbReference type="Proteomes" id="UP001204772"/>
    </source>
</evidence>
<reference evidence="6 7" key="1">
    <citation type="submission" date="2022-06" db="EMBL/GenBank/DDBJ databases">
        <title>Runella sp. S5 genome sequencing.</title>
        <authorList>
            <person name="Park S."/>
        </authorList>
    </citation>
    <scope>NUCLEOTIDE SEQUENCE [LARGE SCALE GENOMIC DNA]</scope>
    <source>
        <strain evidence="6 7">S5</strain>
    </source>
</reference>
<dbReference type="InterPro" id="IPR018357">
    <property type="entry name" value="Hexapep_transf_CS"/>
</dbReference>
<organism evidence="6 7">
    <name type="scientific">Runella salmonicolor</name>
    <dbReference type="NCBI Taxonomy" id="2950278"/>
    <lineage>
        <taxon>Bacteria</taxon>
        <taxon>Pseudomonadati</taxon>
        <taxon>Bacteroidota</taxon>
        <taxon>Cytophagia</taxon>
        <taxon>Cytophagales</taxon>
        <taxon>Spirosomataceae</taxon>
        <taxon>Runella</taxon>
    </lineage>
</organism>
<evidence type="ECO:0000256" key="4">
    <source>
        <dbReference type="ARBA" id="ARBA00023315"/>
    </source>
</evidence>
<evidence type="ECO:0000313" key="6">
    <source>
        <dbReference type="EMBL" id="MCP1384347.1"/>
    </source>
</evidence>
<dbReference type="InterPro" id="IPR001451">
    <property type="entry name" value="Hexapep"/>
</dbReference>
<accession>A0ABT1FV31</accession>
<sequence length="200" mass="21385">MLLYGASGHAKVIISCLRANRVPISGIFDDDLQKKDLWSIPVIGKYNPDFDNESLLIIAIGNNQIRRKIASFIQHPFGKVTHPSAIIDESVKMSAGSVIFHNVVVQADVNIGKHVIINTSSSVDHDCVLGDFVHIAPNATLCGNVQVGEGTLIGAGSIVTPNITIGKNCLIAAGSVITKHIPDFAIVRGNPARVLKITYD</sequence>
<dbReference type="InterPro" id="IPR020019">
    <property type="entry name" value="AcTrfase_PglD-like"/>
</dbReference>